<dbReference type="InterPro" id="IPR002376">
    <property type="entry name" value="Formyl_transf_N"/>
</dbReference>
<dbReference type="NCBIfam" id="TIGR00460">
    <property type="entry name" value="fmt"/>
    <property type="match status" value="1"/>
</dbReference>
<evidence type="ECO:0000256" key="5">
    <source>
        <dbReference type="HAMAP-Rule" id="MF_00182"/>
    </source>
</evidence>
<keyword evidence="9" id="KW-1185">Reference proteome</keyword>
<dbReference type="InterPro" id="IPR011034">
    <property type="entry name" value="Formyl_transferase-like_C_sf"/>
</dbReference>
<dbReference type="FunFam" id="3.40.50.12230:FF:000001">
    <property type="entry name" value="Methionyl-tRNA formyltransferase"/>
    <property type="match status" value="1"/>
</dbReference>
<keyword evidence="3 5" id="KW-0808">Transferase</keyword>
<dbReference type="Pfam" id="PF02911">
    <property type="entry name" value="Formyl_trans_C"/>
    <property type="match status" value="1"/>
</dbReference>
<feature type="domain" description="Formyl transferase C-terminal" evidence="7">
    <location>
        <begin position="204"/>
        <end position="301"/>
    </location>
</feature>
<dbReference type="EC" id="2.1.2.9" evidence="2 5"/>
<dbReference type="InterPro" id="IPR005794">
    <property type="entry name" value="Fmt"/>
</dbReference>
<dbReference type="Pfam" id="PF00551">
    <property type="entry name" value="Formyl_trans_N"/>
    <property type="match status" value="1"/>
</dbReference>
<comment type="caution">
    <text evidence="8">The sequence shown here is derived from an EMBL/GenBank/DDBJ whole genome shotgun (WGS) entry which is preliminary data.</text>
</comment>
<proteinExistence type="inferred from homology"/>
<dbReference type="SUPFAM" id="SSF53328">
    <property type="entry name" value="Formyltransferase"/>
    <property type="match status" value="1"/>
</dbReference>
<dbReference type="InterPro" id="IPR036477">
    <property type="entry name" value="Formyl_transf_N_sf"/>
</dbReference>
<reference evidence="8" key="1">
    <citation type="journal article" date="2014" name="Int. J. Syst. Evol. Microbiol.">
        <title>Complete genome sequence of Corynebacterium casei LMG S-19264T (=DSM 44701T), isolated from a smear-ripened cheese.</title>
        <authorList>
            <consortium name="US DOE Joint Genome Institute (JGI-PGF)"/>
            <person name="Walter F."/>
            <person name="Albersmeier A."/>
            <person name="Kalinowski J."/>
            <person name="Ruckert C."/>
        </authorList>
    </citation>
    <scope>NUCLEOTIDE SEQUENCE</scope>
    <source>
        <strain evidence="8">CGMCC 1.15478</strain>
    </source>
</reference>
<dbReference type="RefSeq" id="WP_188671111.1">
    <property type="nucleotide sequence ID" value="NZ_BMJH01000001.1"/>
</dbReference>
<dbReference type="InterPro" id="IPR005793">
    <property type="entry name" value="Formyl_trans_C"/>
</dbReference>
<keyword evidence="4 5" id="KW-0648">Protein biosynthesis</keyword>
<comment type="catalytic activity">
    <reaction evidence="5">
        <text>L-methionyl-tRNA(fMet) + (6R)-10-formyltetrahydrofolate = N-formyl-L-methionyl-tRNA(fMet) + (6S)-5,6,7,8-tetrahydrofolate + H(+)</text>
        <dbReference type="Rhea" id="RHEA:24380"/>
        <dbReference type="Rhea" id="RHEA-COMP:9952"/>
        <dbReference type="Rhea" id="RHEA-COMP:9953"/>
        <dbReference type="ChEBI" id="CHEBI:15378"/>
        <dbReference type="ChEBI" id="CHEBI:57453"/>
        <dbReference type="ChEBI" id="CHEBI:78530"/>
        <dbReference type="ChEBI" id="CHEBI:78844"/>
        <dbReference type="ChEBI" id="CHEBI:195366"/>
        <dbReference type="EC" id="2.1.2.9"/>
    </reaction>
</comment>
<evidence type="ECO:0000256" key="4">
    <source>
        <dbReference type="ARBA" id="ARBA00022917"/>
    </source>
</evidence>
<dbReference type="HAMAP" id="MF_00182">
    <property type="entry name" value="Formyl_trans"/>
    <property type="match status" value="1"/>
</dbReference>
<gene>
    <name evidence="5 8" type="primary">fmt</name>
    <name evidence="8" type="ORF">GCM10011410_09420</name>
</gene>
<dbReference type="PANTHER" id="PTHR11138">
    <property type="entry name" value="METHIONYL-TRNA FORMYLTRANSFERASE"/>
    <property type="match status" value="1"/>
</dbReference>
<dbReference type="Gene3D" id="3.40.50.12230">
    <property type="match status" value="1"/>
</dbReference>
<dbReference type="GO" id="GO:0004479">
    <property type="term" value="F:methionyl-tRNA formyltransferase activity"/>
    <property type="evidence" value="ECO:0007669"/>
    <property type="project" value="UniProtKB-UniRule"/>
</dbReference>
<name>A0A916U540_9ACTN</name>
<reference evidence="8" key="2">
    <citation type="submission" date="2020-09" db="EMBL/GenBank/DDBJ databases">
        <authorList>
            <person name="Sun Q."/>
            <person name="Zhou Y."/>
        </authorList>
    </citation>
    <scope>NUCLEOTIDE SEQUENCE</scope>
    <source>
        <strain evidence="8">CGMCC 1.15478</strain>
    </source>
</reference>
<evidence type="ECO:0000259" key="6">
    <source>
        <dbReference type="Pfam" id="PF00551"/>
    </source>
</evidence>
<comment type="similarity">
    <text evidence="1 5">Belongs to the Fmt family.</text>
</comment>
<dbReference type="GO" id="GO:0005829">
    <property type="term" value="C:cytosol"/>
    <property type="evidence" value="ECO:0007669"/>
    <property type="project" value="TreeGrafter"/>
</dbReference>
<feature type="domain" description="Formyl transferase N-terminal" evidence="6">
    <location>
        <begin position="1"/>
        <end position="170"/>
    </location>
</feature>
<dbReference type="CDD" id="cd08704">
    <property type="entry name" value="Met_tRNA_FMT_C"/>
    <property type="match status" value="1"/>
</dbReference>
<dbReference type="PANTHER" id="PTHR11138:SF5">
    <property type="entry name" value="METHIONYL-TRNA FORMYLTRANSFERASE, MITOCHONDRIAL"/>
    <property type="match status" value="1"/>
</dbReference>
<feature type="binding site" evidence="5">
    <location>
        <begin position="110"/>
        <end position="113"/>
    </location>
    <ligand>
        <name>(6S)-5,6,7,8-tetrahydrofolate</name>
        <dbReference type="ChEBI" id="CHEBI:57453"/>
    </ligand>
</feature>
<dbReference type="CDD" id="cd08646">
    <property type="entry name" value="FMT_core_Met-tRNA-FMT_N"/>
    <property type="match status" value="1"/>
</dbReference>
<dbReference type="AlphaFoldDB" id="A0A916U540"/>
<accession>A0A916U540</accession>
<organism evidence="8 9">
    <name type="scientific">Hoyosella rhizosphaerae</name>
    <dbReference type="NCBI Taxonomy" id="1755582"/>
    <lineage>
        <taxon>Bacteria</taxon>
        <taxon>Bacillati</taxon>
        <taxon>Actinomycetota</taxon>
        <taxon>Actinomycetes</taxon>
        <taxon>Mycobacteriales</taxon>
        <taxon>Hoyosellaceae</taxon>
        <taxon>Hoyosella</taxon>
    </lineage>
</organism>
<comment type="function">
    <text evidence="5">Attaches a formyl group to the free amino group of methionyl-tRNA(fMet). The formyl group appears to play a dual role in the initiator identity of N-formylmethionyl-tRNA by promoting its recognition by IF2 and preventing the misappropriation of this tRNA by the elongation apparatus.</text>
</comment>
<dbReference type="SUPFAM" id="SSF50486">
    <property type="entry name" value="FMT C-terminal domain-like"/>
    <property type="match status" value="1"/>
</dbReference>
<dbReference type="InterPro" id="IPR044135">
    <property type="entry name" value="Met-tRNA-FMT_C"/>
</dbReference>
<dbReference type="InterPro" id="IPR041711">
    <property type="entry name" value="Met-tRNA-FMT_N"/>
</dbReference>
<sequence length="310" mass="32800">MRLVFAGTPDPAAPALQRLIECEQHDVVAVVTRPDAAAGRGRRTQRSSVAQLADSYNIPVLTPQRPSDPEFVAALQALEPDCCPVVAYGALLTKEVIAIPRYGWVNLHFSLLPAWRGAAPVQASIAAGDDMTGATTFRIDEGLDTGPVFGVVTETVRPDDTAGVLLDRLALSGALLLERTMDGIENGTLTAVPQTSDGVSYAPKISVDAARVDWSAPAFVVDRHIRAMSPMPGAWTTVSDMRLKITSAGVADNIDAELAPGQVHVTKKAVFVGTGSTPIKVATVQQQGKKTMVAADWARGARLSEEVQAQ</sequence>
<evidence type="ECO:0000313" key="9">
    <source>
        <dbReference type="Proteomes" id="UP000641514"/>
    </source>
</evidence>
<evidence type="ECO:0000313" key="8">
    <source>
        <dbReference type="EMBL" id="GGC59104.1"/>
    </source>
</evidence>
<evidence type="ECO:0000256" key="2">
    <source>
        <dbReference type="ARBA" id="ARBA00012261"/>
    </source>
</evidence>
<evidence type="ECO:0000259" key="7">
    <source>
        <dbReference type="Pfam" id="PF02911"/>
    </source>
</evidence>
<dbReference type="Proteomes" id="UP000641514">
    <property type="component" value="Unassembled WGS sequence"/>
</dbReference>
<dbReference type="EMBL" id="BMJH01000001">
    <property type="protein sequence ID" value="GGC59104.1"/>
    <property type="molecule type" value="Genomic_DNA"/>
</dbReference>
<evidence type="ECO:0000256" key="1">
    <source>
        <dbReference type="ARBA" id="ARBA00010699"/>
    </source>
</evidence>
<protein>
    <recommendedName>
        <fullName evidence="2 5">Methionyl-tRNA formyltransferase</fullName>
        <ecNumber evidence="2 5">2.1.2.9</ecNumber>
    </recommendedName>
</protein>
<evidence type="ECO:0000256" key="3">
    <source>
        <dbReference type="ARBA" id="ARBA00022679"/>
    </source>
</evidence>